<organism evidence="1 2">
    <name type="scientific">Desulfoscipio gibsoniae DSM 7213</name>
    <dbReference type="NCBI Taxonomy" id="767817"/>
    <lineage>
        <taxon>Bacteria</taxon>
        <taxon>Bacillati</taxon>
        <taxon>Bacillota</taxon>
        <taxon>Clostridia</taxon>
        <taxon>Eubacteriales</taxon>
        <taxon>Desulfallaceae</taxon>
        <taxon>Desulfoscipio</taxon>
    </lineage>
</organism>
<proteinExistence type="predicted"/>
<dbReference type="RefSeq" id="WP_006524166.1">
    <property type="nucleotide sequence ID" value="NC_021184.1"/>
</dbReference>
<sequence>MIEMFKHMIEERCYDDIYSAMNNEISDNYDRYDLETRTNVVNEILSASLDHVEILRVYNVKQDSDGVTFTALGKTQGDGSTVQ</sequence>
<dbReference type="AlphaFoldDB" id="R4KT53"/>
<gene>
    <name evidence="1" type="ORF">Desgi_4547</name>
</gene>
<evidence type="ECO:0000313" key="1">
    <source>
        <dbReference type="EMBL" id="AGL03775.1"/>
    </source>
</evidence>
<dbReference type="EMBL" id="CP003273">
    <property type="protein sequence ID" value="AGL03775.1"/>
    <property type="molecule type" value="Genomic_DNA"/>
</dbReference>
<dbReference type="OrthoDB" id="1910838at2"/>
<dbReference type="Proteomes" id="UP000013520">
    <property type="component" value="Chromosome"/>
</dbReference>
<dbReference type="KEGG" id="dgi:Desgi_4547"/>
<name>R4KT53_9FIRM</name>
<keyword evidence="2" id="KW-1185">Reference proteome</keyword>
<accession>R4KT53</accession>
<dbReference type="STRING" id="767817.Desgi_4547"/>
<reference evidence="1 2" key="1">
    <citation type="submission" date="2012-01" db="EMBL/GenBank/DDBJ databases">
        <title>Complete sequence of Desulfotomaculum gibsoniae DSM 7213.</title>
        <authorList>
            <consortium name="US DOE Joint Genome Institute"/>
            <person name="Lucas S."/>
            <person name="Han J."/>
            <person name="Lapidus A."/>
            <person name="Cheng J.-F."/>
            <person name="Goodwin L."/>
            <person name="Pitluck S."/>
            <person name="Peters L."/>
            <person name="Ovchinnikova G."/>
            <person name="Teshima H."/>
            <person name="Detter J.C."/>
            <person name="Han C."/>
            <person name="Tapia R."/>
            <person name="Land M."/>
            <person name="Hauser L."/>
            <person name="Kyrpides N."/>
            <person name="Ivanova N."/>
            <person name="Pagani I."/>
            <person name="Parshina S."/>
            <person name="Plugge C."/>
            <person name="Muyzer G."/>
            <person name="Kuever J."/>
            <person name="Ivanova A."/>
            <person name="Nazina T."/>
            <person name="Klenk H.-P."/>
            <person name="Brambilla E."/>
            <person name="Spring S."/>
            <person name="Stams A.F."/>
            <person name="Woyke T."/>
        </authorList>
    </citation>
    <scope>NUCLEOTIDE SEQUENCE [LARGE SCALE GENOMIC DNA]</scope>
    <source>
        <strain evidence="1 2">DSM 7213</strain>
    </source>
</reference>
<evidence type="ECO:0000313" key="2">
    <source>
        <dbReference type="Proteomes" id="UP000013520"/>
    </source>
</evidence>
<dbReference type="HOGENOM" id="CLU_2537077_0_0_9"/>
<protein>
    <submittedName>
        <fullName evidence="1">Uncharacterized protein</fullName>
    </submittedName>
</protein>
<dbReference type="eggNOG" id="ENOG5032ST2">
    <property type="taxonomic scope" value="Bacteria"/>
</dbReference>